<feature type="domain" description="RNA-binding S4" evidence="4">
    <location>
        <begin position="2"/>
        <end position="67"/>
    </location>
</feature>
<dbReference type="RefSeq" id="XP_003059196.1">
    <property type="nucleotide sequence ID" value="XM_003059150.1"/>
</dbReference>
<dbReference type="AlphaFoldDB" id="C1MUH0"/>
<organism evidence="6">
    <name type="scientific">Micromonas pusilla (strain CCMP1545)</name>
    <name type="common">Picoplanktonic green alga</name>
    <dbReference type="NCBI Taxonomy" id="564608"/>
    <lineage>
        <taxon>Eukaryota</taxon>
        <taxon>Viridiplantae</taxon>
        <taxon>Chlorophyta</taxon>
        <taxon>Mamiellophyceae</taxon>
        <taxon>Mamiellales</taxon>
        <taxon>Mamiellaceae</taxon>
        <taxon>Micromonas</taxon>
    </lineage>
</organism>
<dbReference type="InterPro" id="IPR047048">
    <property type="entry name" value="TlyA"/>
</dbReference>
<dbReference type="GO" id="GO:0003723">
    <property type="term" value="F:RNA binding"/>
    <property type="evidence" value="ECO:0007669"/>
    <property type="project" value="UniProtKB-KW"/>
</dbReference>
<dbReference type="PIRSF" id="PIRSF005578">
    <property type="entry name" value="TlyA"/>
    <property type="match status" value="1"/>
</dbReference>
<dbReference type="SUPFAM" id="SSF53335">
    <property type="entry name" value="S-adenosyl-L-methionine-dependent methyltransferases"/>
    <property type="match status" value="1"/>
</dbReference>
<keyword evidence="1 3" id="KW-0694">RNA-binding</keyword>
<dbReference type="Proteomes" id="UP000001876">
    <property type="component" value="Unassembled WGS sequence"/>
</dbReference>
<dbReference type="Gene3D" id="3.40.50.150">
    <property type="entry name" value="Vaccinia Virus protein VP39"/>
    <property type="match status" value="1"/>
</dbReference>
<dbReference type="Pfam" id="PF01728">
    <property type="entry name" value="FtsJ"/>
    <property type="match status" value="1"/>
</dbReference>
<dbReference type="InterPro" id="IPR036986">
    <property type="entry name" value="S4_RNA-bd_sf"/>
</dbReference>
<evidence type="ECO:0000256" key="3">
    <source>
        <dbReference type="PROSITE-ProRule" id="PRU00182"/>
    </source>
</evidence>
<accession>C1MUH0</accession>
<dbReference type="CDD" id="cd00165">
    <property type="entry name" value="S4"/>
    <property type="match status" value="1"/>
</dbReference>
<comment type="similarity">
    <text evidence="2">Belongs to the TlyA family.</text>
</comment>
<dbReference type="Gene3D" id="3.10.290.10">
    <property type="entry name" value="RNA-binding S4 domain"/>
    <property type="match status" value="1"/>
</dbReference>
<keyword evidence="6" id="KW-1185">Reference proteome</keyword>
<reference evidence="5 6" key="1">
    <citation type="journal article" date="2009" name="Science">
        <title>Green evolution and dynamic adaptations revealed by genomes of the marine picoeukaryotes Micromonas.</title>
        <authorList>
            <person name="Worden A.Z."/>
            <person name="Lee J.H."/>
            <person name="Mock T."/>
            <person name="Rouze P."/>
            <person name="Simmons M.P."/>
            <person name="Aerts A.L."/>
            <person name="Allen A.E."/>
            <person name="Cuvelier M.L."/>
            <person name="Derelle E."/>
            <person name="Everett M.V."/>
            <person name="Foulon E."/>
            <person name="Grimwood J."/>
            <person name="Gundlach H."/>
            <person name="Henrissat B."/>
            <person name="Napoli C."/>
            <person name="McDonald S.M."/>
            <person name="Parker M.S."/>
            <person name="Rombauts S."/>
            <person name="Salamov A."/>
            <person name="Von Dassow P."/>
            <person name="Badger J.H."/>
            <person name="Coutinho P.M."/>
            <person name="Demir E."/>
            <person name="Dubchak I."/>
            <person name="Gentemann C."/>
            <person name="Eikrem W."/>
            <person name="Gready J.E."/>
            <person name="John U."/>
            <person name="Lanier W."/>
            <person name="Lindquist E.A."/>
            <person name="Lucas S."/>
            <person name="Mayer K.F."/>
            <person name="Moreau H."/>
            <person name="Not F."/>
            <person name="Otillar R."/>
            <person name="Panaud O."/>
            <person name="Pangilinan J."/>
            <person name="Paulsen I."/>
            <person name="Piegu B."/>
            <person name="Poliakov A."/>
            <person name="Robbens S."/>
            <person name="Schmutz J."/>
            <person name="Toulza E."/>
            <person name="Wyss T."/>
            <person name="Zelensky A."/>
            <person name="Zhou K."/>
            <person name="Armbrust E.V."/>
            <person name="Bhattacharya D."/>
            <person name="Goodenough U.W."/>
            <person name="Van de Peer Y."/>
            <person name="Grigoriev I.V."/>
        </authorList>
    </citation>
    <scope>NUCLEOTIDE SEQUENCE [LARGE SCALE GENOMIC DNA]</scope>
    <source>
        <strain evidence="5 6">CCMP1545</strain>
    </source>
</reference>
<dbReference type="KEGG" id="mpp:MICPUCDRAFT_5637"/>
<proteinExistence type="inferred from homology"/>
<sequence>KSRLDELTMRAHPEHSRTVVQSWIAQGKVLVDDRPVTKAGTKLRDDVHIRITATPSKYVCRGGLKLERALEHFEMDVRGLVILDAGLRRVLTGGFADCALQAGAARVYGVDVGYGQVAERIRVDPRVVVMERTNLRHLQPLPELVDVATLDLSFISVLKVLPAVAAATKPGGTLVVLIKPQFEATRAQIGSKGVVRDASVHEEVIEKVVTGASELGWRYEGHTTSPIKGAKEGNTEFLAKFTR</sequence>
<dbReference type="STRING" id="564608.C1MUH0"/>
<dbReference type="eggNOG" id="ENOG502QRA0">
    <property type="taxonomic scope" value="Eukaryota"/>
</dbReference>
<dbReference type="OMA" id="VLMVKPQ"/>
<dbReference type="NCBIfam" id="TIGR00478">
    <property type="entry name" value="tly"/>
    <property type="match status" value="1"/>
</dbReference>
<dbReference type="GO" id="GO:0008168">
    <property type="term" value="F:methyltransferase activity"/>
    <property type="evidence" value="ECO:0007669"/>
    <property type="project" value="InterPro"/>
</dbReference>
<dbReference type="InterPro" id="IPR004538">
    <property type="entry name" value="Hemolysin_A/TlyA"/>
</dbReference>
<dbReference type="InterPro" id="IPR002942">
    <property type="entry name" value="S4_RNA-bd"/>
</dbReference>
<protein>
    <submittedName>
        <fullName evidence="5">Predicted protein</fullName>
    </submittedName>
</protein>
<name>C1MUH0_MICPC</name>
<dbReference type="GeneID" id="9684933"/>
<evidence type="ECO:0000256" key="2">
    <source>
        <dbReference type="ARBA" id="ARBA00029460"/>
    </source>
</evidence>
<feature type="non-terminal residue" evidence="5">
    <location>
        <position position="243"/>
    </location>
</feature>
<dbReference type="PANTHER" id="PTHR32319">
    <property type="entry name" value="BACTERIAL HEMOLYSIN-LIKE PROTEIN"/>
    <property type="match status" value="1"/>
</dbReference>
<feature type="non-terminal residue" evidence="5">
    <location>
        <position position="1"/>
    </location>
</feature>
<gene>
    <name evidence="5" type="ORF">MICPUCDRAFT_5637</name>
</gene>
<dbReference type="EMBL" id="GG663740">
    <property type="protein sequence ID" value="EEH56328.1"/>
    <property type="molecule type" value="Genomic_DNA"/>
</dbReference>
<dbReference type="GO" id="GO:0032259">
    <property type="term" value="P:methylation"/>
    <property type="evidence" value="ECO:0007669"/>
    <property type="project" value="InterPro"/>
</dbReference>
<dbReference type="InterPro" id="IPR029063">
    <property type="entry name" value="SAM-dependent_MTases_sf"/>
</dbReference>
<dbReference type="PANTHER" id="PTHR32319:SF0">
    <property type="entry name" value="BACTERIAL HEMOLYSIN-LIKE PROTEIN"/>
    <property type="match status" value="1"/>
</dbReference>
<evidence type="ECO:0000256" key="1">
    <source>
        <dbReference type="ARBA" id="ARBA00022884"/>
    </source>
</evidence>
<dbReference type="SMART" id="SM00363">
    <property type="entry name" value="S4"/>
    <property type="match status" value="1"/>
</dbReference>
<evidence type="ECO:0000313" key="5">
    <source>
        <dbReference type="EMBL" id="EEH56328.1"/>
    </source>
</evidence>
<dbReference type="Pfam" id="PF01479">
    <property type="entry name" value="S4"/>
    <property type="match status" value="1"/>
</dbReference>
<evidence type="ECO:0000313" key="6">
    <source>
        <dbReference type="Proteomes" id="UP000001876"/>
    </source>
</evidence>
<dbReference type="OrthoDB" id="449109at2759"/>
<evidence type="ECO:0000259" key="4">
    <source>
        <dbReference type="SMART" id="SM00363"/>
    </source>
</evidence>
<dbReference type="PROSITE" id="PS50889">
    <property type="entry name" value="S4"/>
    <property type="match status" value="1"/>
</dbReference>
<dbReference type="InterPro" id="IPR002877">
    <property type="entry name" value="RNA_MeTrfase_FtsJ_dom"/>
</dbReference>